<keyword evidence="1" id="KW-0812">Transmembrane</keyword>
<feature type="transmembrane region" description="Helical" evidence="1">
    <location>
        <begin position="148"/>
        <end position="168"/>
    </location>
</feature>
<keyword evidence="1" id="KW-0472">Membrane</keyword>
<name>A0ABR4FKB9_9EURO</name>
<dbReference type="InterPro" id="IPR009571">
    <property type="entry name" value="SUR7/Rim9-like_fungi"/>
</dbReference>
<dbReference type="InterPro" id="IPR052413">
    <property type="entry name" value="SUR7_domain"/>
</dbReference>
<accession>A0ABR4FKB9</accession>
<reference evidence="2 3" key="1">
    <citation type="submission" date="2024-07" db="EMBL/GenBank/DDBJ databases">
        <title>Section-level genome sequencing and comparative genomics of Aspergillus sections Usti and Cavernicolus.</title>
        <authorList>
            <consortium name="Lawrence Berkeley National Laboratory"/>
            <person name="Nybo J.L."/>
            <person name="Vesth T.C."/>
            <person name="Theobald S."/>
            <person name="Frisvad J.C."/>
            <person name="Larsen T.O."/>
            <person name="Kjaerboelling I."/>
            <person name="Rothschild-Mancinelli K."/>
            <person name="Lyhne E.K."/>
            <person name="Kogle M.E."/>
            <person name="Barry K."/>
            <person name="Clum A."/>
            <person name="Na H."/>
            <person name="Ledsgaard L."/>
            <person name="Lin J."/>
            <person name="Lipzen A."/>
            <person name="Kuo A."/>
            <person name="Riley R."/>
            <person name="Mondo S."/>
            <person name="Labutti K."/>
            <person name="Haridas S."/>
            <person name="Pangalinan J."/>
            <person name="Salamov A.A."/>
            <person name="Simmons B.A."/>
            <person name="Magnuson J.K."/>
            <person name="Chen J."/>
            <person name="Drula E."/>
            <person name="Henrissat B."/>
            <person name="Wiebenga A."/>
            <person name="Lubbers R.J."/>
            <person name="Gomes A.C."/>
            <person name="Makela M.R."/>
            <person name="Stajich J."/>
            <person name="Grigoriev I.V."/>
            <person name="Mortensen U.H."/>
            <person name="De Vries R.P."/>
            <person name="Baker S.E."/>
            <person name="Andersen M.R."/>
        </authorList>
    </citation>
    <scope>NUCLEOTIDE SEQUENCE [LARGE SCALE GENOMIC DNA]</scope>
    <source>
        <strain evidence="2 3">CBS 209.92</strain>
    </source>
</reference>
<keyword evidence="1" id="KW-1133">Transmembrane helix</keyword>
<keyword evidence="3" id="KW-1185">Reference proteome</keyword>
<organism evidence="2 3">
    <name type="scientific">Aspergillus keveii</name>
    <dbReference type="NCBI Taxonomy" id="714993"/>
    <lineage>
        <taxon>Eukaryota</taxon>
        <taxon>Fungi</taxon>
        <taxon>Dikarya</taxon>
        <taxon>Ascomycota</taxon>
        <taxon>Pezizomycotina</taxon>
        <taxon>Eurotiomycetes</taxon>
        <taxon>Eurotiomycetidae</taxon>
        <taxon>Eurotiales</taxon>
        <taxon>Aspergillaceae</taxon>
        <taxon>Aspergillus</taxon>
        <taxon>Aspergillus subgen. Nidulantes</taxon>
    </lineage>
</organism>
<gene>
    <name evidence="2" type="ORF">BJX66DRAFT_344708</name>
</gene>
<evidence type="ECO:0000256" key="1">
    <source>
        <dbReference type="SAM" id="Phobius"/>
    </source>
</evidence>
<comment type="caution">
    <text evidence="2">The sequence shown here is derived from an EMBL/GenBank/DDBJ whole genome shotgun (WGS) entry which is preliminary data.</text>
</comment>
<dbReference type="PANTHER" id="PTHR28019:SF2">
    <property type="entry name" value="CELL MEMBRANE PROTEIN YLR413W-RELATED"/>
    <property type="match status" value="1"/>
</dbReference>
<evidence type="ECO:0000313" key="3">
    <source>
        <dbReference type="Proteomes" id="UP001610563"/>
    </source>
</evidence>
<protein>
    <submittedName>
        <fullName evidence="2">SUR7/PalI family-domain-containing protein</fullName>
    </submittedName>
</protein>
<dbReference type="Pfam" id="PF06687">
    <property type="entry name" value="SUR7"/>
    <property type="match status" value="1"/>
</dbReference>
<sequence length="221" mass="23619">MTDFGSVVEGTLGSLITRRSVIDNSLSIASDSISEVTSKVDGATGSTIAETVGNVIENAESLEQTLSERVANAVSNVPDYYTIGLWNYCEVLTNGTFPTVINCTGSSSTFWFNFTDIIGLESSWTEDLFPSQYKAVIKVYKSLSRGNSAFLIMTVAANVLTLTFGVTATLSRWGSSLTSIFAVASGVFNLVRLILAVAAYILLTGIFKLSLNGIKSVLAFE</sequence>
<dbReference type="EMBL" id="JBFTWV010000217">
    <property type="protein sequence ID" value="KAL2783698.1"/>
    <property type="molecule type" value="Genomic_DNA"/>
</dbReference>
<feature type="transmembrane region" description="Helical" evidence="1">
    <location>
        <begin position="180"/>
        <end position="203"/>
    </location>
</feature>
<dbReference type="PANTHER" id="PTHR28019">
    <property type="entry name" value="CELL MEMBRANE PROTEIN YLR413W-RELATED"/>
    <property type="match status" value="1"/>
</dbReference>
<evidence type="ECO:0000313" key="2">
    <source>
        <dbReference type="EMBL" id="KAL2783698.1"/>
    </source>
</evidence>
<proteinExistence type="predicted"/>
<dbReference type="Proteomes" id="UP001610563">
    <property type="component" value="Unassembled WGS sequence"/>
</dbReference>